<dbReference type="InterPro" id="IPR017871">
    <property type="entry name" value="ABC_transporter-like_CS"/>
</dbReference>
<dbReference type="InterPro" id="IPR027417">
    <property type="entry name" value="P-loop_NTPase"/>
</dbReference>
<accession>A0A6J4UEB1</accession>
<keyword evidence="8" id="KW-1278">Translocase</keyword>
<dbReference type="GO" id="GO:0005886">
    <property type="term" value="C:plasma membrane"/>
    <property type="evidence" value="ECO:0007669"/>
    <property type="project" value="UniProtKB-SubCell"/>
</dbReference>
<evidence type="ECO:0000256" key="8">
    <source>
        <dbReference type="ARBA" id="ARBA00022967"/>
    </source>
</evidence>
<dbReference type="GO" id="GO:0005524">
    <property type="term" value="F:ATP binding"/>
    <property type="evidence" value="ECO:0007669"/>
    <property type="project" value="UniProtKB-KW"/>
</dbReference>
<evidence type="ECO:0000313" key="11">
    <source>
        <dbReference type="EMBL" id="CAA9548336.1"/>
    </source>
</evidence>
<comment type="subcellular location">
    <subcellularLocation>
        <location evidence="1">Cell membrane</location>
        <topology evidence="1">Peripheral membrane protein</topology>
    </subcellularLocation>
</comment>
<keyword evidence="4" id="KW-0762">Sugar transport</keyword>
<evidence type="ECO:0000256" key="6">
    <source>
        <dbReference type="ARBA" id="ARBA00022741"/>
    </source>
</evidence>
<evidence type="ECO:0000256" key="1">
    <source>
        <dbReference type="ARBA" id="ARBA00004202"/>
    </source>
</evidence>
<proteinExistence type="predicted"/>
<dbReference type="InterPro" id="IPR003593">
    <property type="entry name" value="AAA+_ATPase"/>
</dbReference>
<dbReference type="PANTHER" id="PTHR43790:SF9">
    <property type="entry name" value="GALACTOFURANOSE TRANSPORTER ATP-BINDING PROTEIN YTFR"/>
    <property type="match status" value="1"/>
</dbReference>
<evidence type="ECO:0000256" key="9">
    <source>
        <dbReference type="ARBA" id="ARBA00023136"/>
    </source>
</evidence>
<dbReference type="GO" id="GO:0016887">
    <property type="term" value="F:ATP hydrolysis activity"/>
    <property type="evidence" value="ECO:0007669"/>
    <property type="project" value="InterPro"/>
</dbReference>
<dbReference type="PROSITE" id="PS00211">
    <property type="entry name" value="ABC_TRANSPORTER_1"/>
    <property type="match status" value="1"/>
</dbReference>
<name>A0A6J4UEB1_9BACT</name>
<evidence type="ECO:0000256" key="7">
    <source>
        <dbReference type="ARBA" id="ARBA00022840"/>
    </source>
</evidence>
<keyword evidence="7 11" id="KW-0067">ATP-binding</keyword>
<dbReference type="AlphaFoldDB" id="A0A6J4UEB1"/>
<keyword evidence="6" id="KW-0547">Nucleotide-binding</keyword>
<dbReference type="Pfam" id="PF00005">
    <property type="entry name" value="ABC_tran"/>
    <property type="match status" value="2"/>
</dbReference>
<keyword evidence="9" id="KW-0472">Membrane</keyword>
<evidence type="ECO:0000256" key="4">
    <source>
        <dbReference type="ARBA" id="ARBA00022597"/>
    </source>
</evidence>
<dbReference type="CDD" id="cd03215">
    <property type="entry name" value="ABC_Carb_Monos_II"/>
    <property type="match status" value="1"/>
</dbReference>
<dbReference type="InterPro" id="IPR003439">
    <property type="entry name" value="ABC_transporter-like_ATP-bd"/>
</dbReference>
<gene>
    <name evidence="11" type="ORF">AVDCRST_MAG59-1536</name>
</gene>
<dbReference type="PROSITE" id="PS50893">
    <property type="entry name" value="ABC_TRANSPORTER_2"/>
    <property type="match status" value="2"/>
</dbReference>
<dbReference type="Gene3D" id="3.40.50.300">
    <property type="entry name" value="P-loop containing nucleotide triphosphate hydrolases"/>
    <property type="match status" value="2"/>
</dbReference>
<dbReference type="PANTHER" id="PTHR43790">
    <property type="entry name" value="CARBOHYDRATE TRANSPORT ATP-BINDING PROTEIN MG119-RELATED"/>
    <property type="match status" value="1"/>
</dbReference>
<dbReference type="InterPro" id="IPR050107">
    <property type="entry name" value="ABC_carbohydrate_import_ATPase"/>
</dbReference>
<organism evidence="11">
    <name type="scientific">uncultured Thermomicrobiales bacterium</name>
    <dbReference type="NCBI Taxonomy" id="1645740"/>
    <lineage>
        <taxon>Bacteria</taxon>
        <taxon>Pseudomonadati</taxon>
        <taxon>Thermomicrobiota</taxon>
        <taxon>Thermomicrobia</taxon>
        <taxon>Thermomicrobiales</taxon>
        <taxon>environmental samples</taxon>
    </lineage>
</organism>
<protein>
    <submittedName>
        <fullName evidence="11">Ribose ABC transport system, ATP-binding protein RbsA</fullName>
    </submittedName>
</protein>
<evidence type="ECO:0000256" key="2">
    <source>
        <dbReference type="ARBA" id="ARBA00022448"/>
    </source>
</evidence>
<evidence type="ECO:0000256" key="3">
    <source>
        <dbReference type="ARBA" id="ARBA00022475"/>
    </source>
</evidence>
<dbReference type="FunFam" id="3.40.50.300:FF:000127">
    <property type="entry name" value="Ribose import ATP-binding protein RbsA"/>
    <property type="match status" value="1"/>
</dbReference>
<dbReference type="EMBL" id="CADCWF010000092">
    <property type="protein sequence ID" value="CAA9548336.1"/>
    <property type="molecule type" value="Genomic_DNA"/>
</dbReference>
<feature type="domain" description="ABC transporter" evidence="10">
    <location>
        <begin position="266"/>
        <end position="516"/>
    </location>
</feature>
<dbReference type="CDD" id="cd03216">
    <property type="entry name" value="ABC_Carb_Monos_I"/>
    <property type="match status" value="1"/>
</dbReference>
<keyword evidence="3" id="KW-1003">Cell membrane</keyword>
<evidence type="ECO:0000259" key="10">
    <source>
        <dbReference type="PROSITE" id="PS50893"/>
    </source>
</evidence>
<reference evidence="11" key="1">
    <citation type="submission" date="2020-02" db="EMBL/GenBank/DDBJ databases">
        <authorList>
            <person name="Meier V. D."/>
        </authorList>
    </citation>
    <scope>NUCLEOTIDE SEQUENCE</scope>
    <source>
        <strain evidence="11">AVDCRST_MAG59</strain>
    </source>
</reference>
<feature type="domain" description="ABC transporter" evidence="10">
    <location>
        <begin position="24"/>
        <end position="261"/>
    </location>
</feature>
<dbReference type="SMART" id="SM00382">
    <property type="entry name" value="AAA"/>
    <property type="match status" value="2"/>
</dbReference>
<evidence type="ECO:0000256" key="5">
    <source>
        <dbReference type="ARBA" id="ARBA00022737"/>
    </source>
</evidence>
<keyword evidence="2" id="KW-0813">Transport</keyword>
<sequence length="526" mass="55645">MSSSTLAAPSAAEPEPAATGTPVLELRGISKRFPGVVALDDVGFDLRAGEVHVLVGENGAGKSTLVKILSGIYQPDAGEILLDGRPVVLRDPHAAQKLGIATVHQELNLVPHLDVARNICLGREPTRGPGGLIDWPGVYGIARARLAALGLGLDPRRTVSTLGVALQQMVEIAKALAAEARVLILDEPTAALTAEESEQLFAIVDTLRAKGTAIVLISHHLEDATRAGDRATVLRDGRRVATRPMADLPIPEMIRLMVGRELTQQFPKADIAPGPVAIKVEGLSRAGVLDGVSFEVRRGEVLGLAGLVGAGRSETARAIFGIDPVDAGRIEIDGQPVRIDHPRQAIRQGVALLPEDRKQQGLVLLLSVADNIALAAPEKLGAPAGLVPPSARFAAARRFVDALRIKTPGPRQRAMNLSGGNQQKIVLAKWLLTEADIFIFDEPTRGIDVGAKVEVYKLMNGLLERGAAIVMISSELPEVLGMSDRILVLRDGRVVAEFDRAAATQEAIMAYAAGGTELEPDTEAVA</sequence>
<dbReference type="SUPFAM" id="SSF52540">
    <property type="entry name" value="P-loop containing nucleoside triphosphate hydrolases"/>
    <property type="match status" value="2"/>
</dbReference>
<keyword evidence="5" id="KW-0677">Repeat</keyword>